<protein>
    <recommendedName>
        <fullName evidence="12">RNA helicase</fullName>
    </recommendedName>
</protein>
<keyword evidence="3" id="KW-0378">Hydrolase</keyword>
<dbReference type="PROSITE" id="PS51194">
    <property type="entry name" value="HELICASE_CTER"/>
    <property type="match status" value="1"/>
</dbReference>
<name>A0A7S4KB97_GUITH</name>
<keyword evidence="4" id="KW-0347">Helicase</keyword>
<dbReference type="Pfam" id="PF00270">
    <property type="entry name" value="DEAD"/>
    <property type="match status" value="1"/>
</dbReference>
<dbReference type="InterPro" id="IPR044742">
    <property type="entry name" value="DEAD/DEAH_RhlB"/>
</dbReference>
<dbReference type="SUPFAM" id="SSF52540">
    <property type="entry name" value="P-loop containing nucleoside triphosphate hydrolases"/>
    <property type="match status" value="1"/>
</dbReference>
<keyword evidence="5" id="KW-0067">ATP-binding</keyword>
<dbReference type="PROSITE" id="PS51192">
    <property type="entry name" value="HELICASE_ATP_BIND_1"/>
    <property type="match status" value="1"/>
</dbReference>
<dbReference type="GO" id="GO:0009507">
    <property type="term" value="C:chloroplast"/>
    <property type="evidence" value="ECO:0007669"/>
    <property type="project" value="UniProtKB-SubCell"/>
</dbReference>
<dbReference type="Pfam" id="PF00271">
    <property type="entry name" value="Helicase_C"/>
    <property type="match status" value="1"/>
</dbReference>
<organism evidence="11">
    <name type="scientific">Guillardia theta</name>
    <name type="common">Cryptophyte</name>
    <name type="synonym">Cryptomonas phi</name>
    <dbReference type="NCBI Taxonomy" id="55529"/>
    <lineage>
        <taxon>Eukaryota</taxon>
        <taxon>Cryptophyceae</taxon>
        <taxon>Pyrenomonadales</taxon>
        <taxon>Geminigeraceae</taxon>
        <taxon>Guillardia</taxon>
    </lineage>
</organism>
<dbReference type="Gene3D" id="3.40.50.300">
    <property type="entry name" value="P-loop containing nucleotide triphosphate hydrolases"/>
    <property type="match status" value="2"/>
</dbReference>
<evidence type="ECO:0000256" key="4">
    <source>
        <dbReference type="ARBA" id="ARBA00022806"/>
    </source>
</evidence>
<comment type="subcellular location">
    <subcellularLocation>
        <location evidence="1">Plastid</location>
        <location evidence="1">Chloroplast</location>
    </subcellularLocation>
</comment>
<gene>
    <name evidence="11" type="ORF">GTHE00462_LOCUS10846</name>
</gene>
<feature type="domain" description="Helicase C-terminal" evidence="9">
    <location>
        <begin position="271"/>
        <end position="428"/>
    </location>
</feature>
<dbReference type="GO" id="GO:0016787">
    <property type="term" value="F:hydrolase activity"/>
    <property type="evidence" value="ECO:0007669"/>
    <property type="project" value="UniProtKB-KW"/>
</dbReference>
<dbReference type="AlphaFoldDB" id="A0A7S4KB97"/>
<evidence type="ECO:0000313" key="11">
    <source>
        <dbReference type="EMBL" id="CAE2289448.1"/>
    </source>
</evidence>
<evidence type="ECO:0000256" key="6">
    <source>
        <dbReference type="PROSITE-ProRule" id="PRU00552"/>
    </source>
</evidence>
<evidence type="ECO:0000256" key="5">
    <source>
        <dbReference type="ARBA" id="ARBA00022840"/>
    </source>
</evidence>
<dbReference type="InterPro" id="IPR011545">
    <property type="entry name" value="DEAD/DEAH_box_helicase_dom"/>
</dbReference>
<dbReference type="EMBL" id="HBKN01013925">
    <property type="protein sequence ID" value="CAE2289448.1"/>
    <property type="molecule type" value="Transcribed_RNA"/>
</dbReference>
<dbReference type="GO" id="GO:0005524">
    <property type="term" value="F:ATP binding"/>
    <property type="evidence" value="ECO:0007669"/>
    <property type="project" value="UniProtKB-KW"/>
</dbReference>
<evidence type="ECO:0008006" key="12">
    <source>
        <dbReference type="Google" id="ProtNLM"/>
    </source>
</evidence>
<feature type="short sequence motif" description="Q motif" evidence="6">
    <location>
        <begin position="8"/>
        <end position="36"/>
    </location>
</feature>
<dbReference type="InterPro" id="IPR014014">
    <property type="entry name" value="RNA_helicase_DEAD_Q_motif"/>
</dbReference>
<sequence length="447" mass="49349">MSMWGEDASFEATGLDQDLIKAVRACGFERPTRIQEEAIPAILRGKNTVIGAETGSGKTLAYLLPVMQRMLKQMAEEGTTDFGPNPRALVLVPNQELAMQVALMMQRLSRTQLARDFPCVVVAGSSGLPIFSSCSILIATPSALLRYTEPEMLDQVKALVVDEADMLMQGGFEDDVRKILDYLCPRISNTKRRMLAKQGLSEEDYVPPRPPAQVIFAAATLPDWKGDKVKSIVRTLRLLFPDAVHINTMGLHRQSLAVETEWVEVEDEEESLPLLLDVLDKSRGVKTMVFCNTIASAKDTHAFLLEHGWEAHMIHKEVPPAVRAEALNLLRVKSDALVVCTDIAARGIDAPNVGHVIQLQFAPNAVTYLHRIGRTARAGSLHGKATNFIDPSSRDVATAIRKEVEERKTVAPVFSRNRGFRRRLKRSQAAEGSKEDGEDSGDSEESK</sequence>
<feature type="domain" description="Helicase ATP-binding" evidence="8">
    <location>
        <begin position="39"/>
        <end position="239"/>
    </location>
</feature>
<evidence type="ECO:0000256" key="2">
    <source>
        <dbReference type="ARBA" id="ARBA00022741"/>
    </source>
</evidence>
<evidence type="ECO:0000256" key="3">
    <source>
        <dbReference type="ARBA" id="ARBA00022801"/>
    </source>
</evidence>
<dbReference type="GO" id="GO:0003676">
    <property type="term" value="F:nucleic acid binding"/>
    <property type="evidence" value="ECO:0007669"/>
    <property type="project" value="InterPro"/>
</dbReference>
<reference evidence="11" key="1">
    <citation type="submission" date="2021-01" db="EMBL/GenBank/DDBJ databases">
        <authorList>
            <person name="Corre E."/>
            <person name="Pelletier E."/>
            <person name="Niang G."/>
            <person name="Scheremetjew M."/>
            <person name="Finn R."/>
            <person name="Kale V."/>
            <person name="Holt S."/>
            <person name="Cochrane G."/>
            <person name="Meng A."/>
            <person name="Brown T."/>
            <person name="Cohen L."/>
        </authorList>
    </citation>
    <scope>NUCLEOTIDE SEQUENCE</scope>
    <source>
        <strain evidence="11">CCMP 2712</strain>
    </source>
</reference>
<evidence type="ECO:0000256" key="7">
    <source>
        <dbReference type="SAM" id="MobiDB-lite"/>
    </source>
</evidence>
<accession>A0A7S4KB97</accession>
<dbReference type="InterPro" id="IPR014001">
    <property type="entry name" value="Helicase_ATP-bd"/>
</dbReference>
<dbReference type="SMART" id="SM00490">
    <property type="entry name" value="HELICc"/>
    <property type="match status" value="1"/>
</dbReference>
<dbReference type="GO" id="GO:0003724">
    <property type="term" value="F:RNA helicase activity"/>
    <property type="evidence" value="ECO:0007669"/>
    <property type="project" value="InterPro"/>
</dbReference>
<dbReference type="PROSITE" id="PS51195">
    <property type="entry name" value="Q_MOTIF"/>
    <property type="match status" value="1"/>
</dbReference>
<feature type="domain" description="DEAD-box RNA helicase Q" evidence="10">
    <location>
        <begin position="8"/>
        <end position="36"/>
    </location>
</feature>
<dbReference type="SMART" id="SM00487">
    <property type="entry name" value="DEXDc"/>
    <property type="match status" value="1"/>
</dbReference>
<evidence type="ECO:0000259" key="8">
    <source>
        <dbReference type="PROSITE" id="PS51192"/>
    </source>
</evidence>
<dbReference type="InterPro" id="IPR027417">
    <property type="entry name" value="P-loop_NTPase"/>
</dbReference>
<evidence type="ECO:0000259" key="9">
    <source>
        <dbReference type="PROSITE" id="PS51194"/>
    </source>
</evidence>
<dbReference type="CDD" id="cd18787">
    <property type="entry name" value="SF2_C_DEAD"/>
    <property type="match status" value="1"/>
</dbReference>
<dbReference type="InterPro" id="IPR001650">
    <property type="entry name" value="Helicase_C-like"/>
</dbReference>
<dbReference type="CDD" id="cd00268">
    <property type="entry name" value="DEADc"/>
    <property type="match status" value="1"/>
</dbReference>
<evidence type="ECO:0000256" key="1">
    <source>
        <dbReference type="ARBA" id="ARBA00004229"/>
    </source>
</evidence>
<evidence type="ECO:0000259" key="10">
    <source>
        <dbReference type="PROSITE" id="PS51195"/>
    </source>
</evidence>
<feature type="compositionally biased region" description="Acidic residues" evidence="7">
    <location>
        <begin position="436"/>
        <end position="447"/>
    </location>
</feature>
<feature type="region of interest" description="Disordered" evidence="7">
    <location>
        <begin position="421"/>
        <end position="447"/>
    </location>
</feature>
<dbReference type="PANTHER" id="PTHR47960">
    <property type="entry name" value="DEAD-BOX ATP-DEPENDENT RNA HELICASE 50"/>
    <property type="match status" value="1"/>
</dbReference>
<proteinExistence type="predicted"/>
<keyword evidence="2" id="KW-0547">Nucleotide-binding</keyword>